<dbReference type="Pfam" id="PF24135">
    <property type="entry name" value="DUF7402"/>
    <property type="match status" value="1"/>
</dbReference>
<feature type="signal peptide" evidence="4">
    <location>
        <begin position="1"/>
        <end position="20"/>
    </location>
</feature>
<name>F3QWX8_9BACT</name>
<dbReference type="RefSeq" id="WP_008628906.1">
    <property type="nucleotide sequence ID" value="NZ_GL883879.1"/>
</dbReference>
<dbReference type="GO" id="GO:0000224">
    <property type="term" value="F:peptide-N4-(N-acetyl-beta-glucosaminyl)asparagine amidase activity"/>
    <property type="evidence" value="ECO:0007669"/>
    <property type="project" value="TreeGrafter"/>
</dbReference>
<comment type="caution">
    <text evidence="8">The sequence shown here is derived from an EMBL/GenBank/DDBJ whole genome shotgun (WGS) entry which is preliminary data.</text>
</comment>
<keyword evidence="4" id="KW-0732">Signal</keyword>
<dbReference type="Gene3D" id="1.20.1050.60">
    <property type="entry name" value="alpha-1,2-mannosidase"/>
    <property type="match status" value="1"/>
</dbReference>
<reference evidence="8 9" key="1">
    <citation type="submission" date="2011-02" db="EMBL/GenBank/DDBJ databases">
        <authorList>
            <person name="Weinstock G."/>
            <person name="Sodergren E."/>
            <person name="Clifton S."/>
            <person name="Fulton L."/>
            <person name="Fulton B."/>
            <person name="Courtney L."/>
            <person name="Fronick C."/>
            <person name="Harrison M."/>
            <person name="Strong C."/>
            <person name="Farmer C."/>
            <person name="Delahaunty K."/>
            <person name="Markovic C."/>
            <person name="Hall O."/>
            <person name="Minx P."/>
            <person name="Tomlinson C."/>
            <person name="Mitreva M."/>
            <person name="Hou S."/>
            <person name="Chen J."/>
            <person name="Wollam A."/>
            <person name="Pepin K.H."/>
            <person name="Johnson M."/>
            <person name="Bhonagiri V."/>
            <person name="Zhang X."/>
            <person name="Suruliraj S."/>
            <person name="Warren W."/>
            <person name="Chinwalla A."/>
            <person name="Mardis E.R."/>
            <person name="Wilson R.K."/>
        </authorList>
    </citation>
    <scope>NUCLEOTIDE SEQUENCE [LARGE SCALE GENOMIC DNA]</scope>
    <source>
        <strain evidence="8 9">YIT 11841</strain>
    </source>
</reference>
<dbReference type="InterPro" id="IPR055826">
    <property type="entry name" value="DUF7402"/>
</dbReference>
<protein>
    <submittedName>
        <fullName evidence="8">Putative alpha-1,2-mannosidase</fullName>
    </submittedName>
</protein>
<dbReference type="InterPro" id="IPR014718">
    <property type="entry name" value="GH-type_carb-bd"/>
</dbReference>
<dbReference type="GO" id="GO:0006516">
    <property type="term" value="P:glycoprotein catabolic process"/>
    <property type="evidence" value="ECO:0007669"/>
    <property type="project" value="TreeGrafter"/>
</dbReference>
<evidence type="ECO:0000259" key="7">
    <source>
        <dbReference type="Pfam" id="PF24135"/>
    </source>
</evidence>
<dbReference type="Gene3D" id="2.60.120.260">
    <property type="entry name" value="Galactose-binding domain-like"/>
    <property type="match status" value="1"/>
</dbReference>
<evidence type="ECO:0000256" key="4">
    <source>
        <dbReference type="SAM" id="SignalP"/>
    </source>
</evidence>
<dbReference type="PANTHER" id="PTHR12143:SF39">
    <property type="entry name" value="SECRETED PROTEIN"/>
    <property type="match status" value="1"/>
</dbReference>
<evidence type="ECO:0000256" key="2">
    <source>
        <dbReference type="ARBA" id="ARBA00011245"/>
    </source>
</evidence>
<dbReference type="AlphaFoldDB" id="F3QWX8"/>
<dbReference type="InterPro" id="IPR008979">
    <property type="entry name" value="Galactose-bd-like_sf"/>
</dbReference>
<dbReference type="PANTHER" id="PTHR12143">
    <property type="entry name" value="PEPTIDE N-GLYCANASE PNGASE -RELATED"/>
    <property type="match status" value="1"/>
</dbReference>
<evidence type="ECO:0000313" key="9">
    <source>
        <dbReference type="Proteomes" id="UP000005546"/>
    </source>
</evidence>
<keyword evidence="3" id="KW-0106">Calcium</keyword>
<evidence type="ECO:0000313" key="8">
    <source>
        <dbReference type="EMBL" id="EGG51428.1"/>
    </source>
</evidence>
<dbReference type="NCBIfam" id="TIGR01180">
    <property type="entry name" value="aman2_put"/>
    <property type="match status" value="1"/>
</dbReference>
<dbReference type="Proteomes" id="UP000005546">
    <property type="component" value="Unassembled WGS sequence"/>
</dbReference>
<dbReference type="InterPro" id="IPR005887">
    <property type="entry name" value="GH92_a_mannosidase_put"/>
</dbReference>
<dbReference type="GO" id="GO:0030246">
    <property type="term" value="F:carbohydrate binding"/>
    <property type="evidence" value="ECO:0007669"/>
    <property type="project" value="InterPro"/>
</dbReference>
<feature type="chain" id="PRO_5003305555" evidence="4">
    <location>
        <begin position="21"/>
        <end position="907"/>
    </location>
</feature>
<gene>
    <name evidence="8" type="ORF">HMPREF9442_02710</name>
</gene>
<dbReference type="Pfam" id="PF17678">
    <property type="entry name" value="Glyco_hydro_92N"/>
    <property type="match status" value="1"/>
</dbReference>
<proteinExistence type="predicted"/>
<feature type="domain" description="Glycosyl hydrolase family 92 N-terminal" evidence="6">
    <location>
        <begin position="171"/>
        <end position="417"/>
    </location>
</feature>
<dbReference type="SUPFAM" id="SSF49785">
    <property type="entry name" value="Galactose-binding domain-like"/>
    <property type="match status" value="1"/>
</dbReference>
<dbReference type="HOGENOM" id="CLU_003690_2_1_10"/>
<evidence type="ECO:0000256" key="3">
    <source>
        <dbReference type="ARBA" id="ARBA00022837"/>
    </source>
</evidence>
<dbReference type="InterPro" id="IPR050883">
    <property type="entry name" value="PNGase"/>
</dbReference>
<evidence type="ECO:0000259" key="6">
    <source>
        <dbReference type="Pfam" id="PF17678"/>
    </source>
</evidence>
<dbReference type="Pfam" id="PF07971">
    <property type="entry name" value="Glyco_hydro_92"/>
    <property type="match status" value="1"/>
</dbReference>
<dbReference type="InterPro" id="IPR041371">
    <property type="entry name" value="GH92_N"/>
</dbReference>
<dbReference type="eggNOG" id="COG3537">
    <property type="taxonomic scope" value="Bacteria"/>
</dbReference>
<evidence type="ECO:0000259" key="5">
    <source>
        <dbReference type="Pfam" id="PF07971"/>
    </source>
</evidence>
<sequence length="907" mass="101838">MKRKSIGIVLLSALSPYAMKATSDNIAPLAQITASSSMEGYEASRAIDGIIRVFDQGEWRSQSQTNFYGQIEYPSLTLQWEKPYTIGEILLYDRPDPDSHLAGGILHFSDGSELKVFEIPNDGSPKSIKFPAKTVEWVKFESTDADGLHPGLSEIEVYTAKDSRKDFVSKVDPYIESARGRYFFFVTGSQPFGMISAAPLTRNKNQYGGGYNYNSTEVLGFPQIHDWMLSGVTLMPTTGKVDPTQGEQGWKSPFRHEGEIVRPGFHRMFLERYQLWVEQTASDRVCFYRLTYTGKENNILNLLLNLGGYVSTSTMFNADVRKTGDREIVGSVDTGGRLWGGPERIRIYYALRFDKAMDCMDGWDGTQRFQDTDRLKGTGTLNARNEGMSYYDAPTSGVSLKYPVATGDTVLVKCAISYTSAENALANLDSELTHWNFDQACADSRAEWNRYLGRIEVKGGTEAQQTKFYTDLWHVLLGRHKIDDANGCYPDYTDGTRQGSQTVNVKYHTRTLPKDNQGQARFHMYSSDAFWLTQWNLNILWGLAWPEVQDDFAACLVQYARNGGLLPRGPVAGGYSYIMTTCPATPLITSAYQKGILTKVPAQEAFCVMASNHRGGGMMGSTDEIRDYERLGYFPDHAGNTLEAAFQDWALGQMALKMGKKKEARYYDRRSHGWTALLHPEKKLVFPKSSNGEWLHTDGLSGWGWTESNAWQATWSVSHDIDRLADMIGEKKEAARMLNHAFEQAAPQSFVFGYTDGYVSYANQPGCSNAHVFNHLDAPRLCQYWVRQVNEKAYGATTPDKGYGGHDEDQGQMGGVSALMSIGLFSLTGTCDTHPYYDITSPVFDEIIIHLSPDYYTGKDFRIKTYHNSAENCYIGKKLFNGQPLADFRISHKDLTQGGLLELWMEK</sequence>
<accession>F3QWX8</accession>
<dbReference type="OrthoDB" id="9762711at2"/>
<dbReference type="Gene3D" id="1.20.1610.10">
    <property type="entry name" value="alpha-1,2-mannosidases domains"/>
    <property type="match status" value="1"/>
</dbReference>
<keyword evidence="9" id="KW-1185">Reference proteome</keyword>
<comment type="cofactor">
    <cofactor evidence="1">
        <name>Ca(2+)</name>
        <dbReference type="ChEBI" id="CHEBI:29108"/>
    </cofactor>
</comment>
<feature type="domain" description="DUF7402" evidence="7">
    <location>
        <begin position="25"/>
        <end position="158"/>
    </location>
</feature>
<dbReference type="STRING" id="762982.HMPREF9442_02710"/>
<organism evidence="8 9">
    <name type="scientific">Paraprevotella xylaniphila YIT 11841</name>
    <dbReference type="NCBI Taxonomy" id="762982"/>
    <lineage>
        <taxon>Bacteria</taxon>
        <taxon>Pseudomonadati</taxon>
        <taxon>Bacteroidota</taxon>
        <taxon>Bacteroidia</taxon>
        <taxon>Bacteroidales</taxon>
        <taxon>Prevotellaceae</taxon>
        <taxon>Paraprevotella</taxon>
    </lineage>
</organism>
<dbReference type="Gene3D" id="3.30.2080.10">
    <property type="entry name" value="GH92 mannosidase domain"/>
    <property type="match status" value="1"/>
</dbReference>
<dbReference type="InterPro" id="IPR012939">
    <property type="entry name" value="Glyco_hydro_92"/>
</dbReference>
<dbReference type="Gene3D" id="2.70.98.10">
    <property type="match status" value="1"/>
</dbReference>
<evidence type="ECO:0000256" key="1">
    <source>
        <dbReference type="ARBA" id="ARBA00001913"/>
    </source>
</evidence>
<feature type="domain" description="Glycosyl hydrolase family 92" evidence="5">
    <location>
        <begin position="423"/>
        <end position="906"/>
    </location>
</feature>
<comment type="subunit">
    <text evidence="2">Monomer.</text>
</comment>
<dbReference type="EMBL" id="AFBR01000083">
    <property type="protein sequence ID" value="EGG51428.1"/>
    <property type="molecule type" value="Genomic_DNA"/>
</dbReference>
<dbReference type="GO" id="GO:0005829">
    <property type="term" value="C:cytosol"/>
    <property type="evidence" value="ECO:0007669"/>
    <property type="project" value="TreeGrafter"/>
</dbReference>